<organism evidence="4 5">
    <name type="scientific">Ceratocystis lukuohia</name>
    <dbReference type="NCBI Taxonomy" id="2019550"/>
    <lineage>
        <taxon>Eukaryota</taxon>
        <taxon>Fungi</taxon>
        <taxon>Dikarya</taxon>
        <taxon>Ascomycota</taxon>
        <taxon>Pezizomycotina</taxon>
        <taxon>Sordariomycetes</taxon>
        <taxon>Hypocreomycetidae</taxon>
        <taxon>Microascales</taxon>
        <taxon>Ceratocystidaceae</taxon>
        <taxon>Ceratocystis</taxon>
    </lineage>
</organism>
<accession>A0ABR4MNE7</accession>
<reference evidence="4 5" key="1">
    <citation type="submission" date="2020-05" db="EMBL/GenBank/DDBJ databases">
        <title>Ceratocystis lukuohia genome.</title>
        <authorList>
            <person name="Harrington T.C."/>
            <person name="Kim K."/>
            <person name="Mayers C.G."/>
        </authorList>
    </citation>
    <scope>NUCLEOTIDE SEQUENCE [LARGE SCALE GENOMIC DNA]</scope>
    <source>
        <strain evidence="4 5">C4212</strain>
    </source>
</reference>
<feature type="compositionally biased region" description="Polar residues" evidence="1">
    <location>
        <begin position="478"/>
        <end position="487"/>
    </location>
</feature>
<evidence type="ECO:0000256" key="1">
    <source>
        <dbReference type="SAM" id="MobiDB-lite"/>
    </source>
</evidence>
<evidence type="ECO:0000256" key="3">
    <source>
        <dbReference type="SAM" id="SignalP"/>
    </source>
</evidence>
<evidence type="ECO:0008006" key="6">
    <source>
        <dbReference type="Google" id="ProtNLM"/>
    </source>
</evidence>
<dbReference type="Proteomes" id="UP001610728">
    <property type="component" value="Unassembled WGS sequence"/>
</dbReference>
<dbReference type="PANTHER" id="PTHR34883:SF8">
    <property type="entry name" value="EXTRACELLULAR SERINE-RICH PROTEIN (AFU_ORTHOLOGUE AFUA_6G00670)"/>
    <property type="match status" value="1"/>
</dbReference>
<dbReference type="GeneID" id="98115987"/>
<evidence type="ECO:0000313" key="5">
    <source>
        <dbReference type="Proteomes" id="UP001610728"/>
    </source>
</evidence>
<comment type="caution">
    <text evidence="4">The sequence shown here is derived from an EMBL/GenBank/DDBJ whole genome shotgun (WGS) entry which is preliminary data.</text>
</comment>
<dbReference type="EMBL" id="JABSNW010000002">
    <property type="protein sequence ID" value="KAL2889812.1"/>
    <property type="molecule type" value="Genomic_DNA"/>
</dbReference>
<proteinExistence type="predicted"/>
<feature type="compositionally biased region" description="Low complexity" evidence="1">
    <location>
        <begin position="189"/>
        <end position="219"/>
    </location>
</feature>
<keyword evidence="2" id="KW-0812">Transmembrane</keyword>
<dbReference type="PANTHER" id="PTHR34883">
    <property type="entry name" value="SERINE-RICH PROTEIN, PUTATIVE-RELATED-RELATED"/>
    <property type="match status" value="1"/>
</dbReference>
<evidence type="ECO:0000313" key="4">
    <source>
        <dbReference type="EMBL" id="KAL2889812.1"/>
    </source>
</evidence>
<sequence>MKPSWFLLAAAFATVAAQADSDAKATETSATATASGTTSEAAATHTVLVGENGSHVMRPNVTYAKVGDYVKWVFSPQVHSIIRGAETQACIPYELANVGATGFYSGTQYVTDTSNPPVYQIRINDTTEPIFYYCGAPDSCSHQQMVGIINPNSSDEWSFEHYYQLAKTAPYQLLPGDDWPSESTSTATGSFPSETSSSSSSAPSSSFDDSPGSSSSNSSSSKISAGAIAGISIGSVAVVIGAILLYLCGRRHGSSNLQGWPRSWVMAASTQRESTAIGSDLNDLKSMSPLAAHKISPAMEPSYMVPQGAAGEAMYYNNNNNNADPYSQPHGGIWAGSQHQHASSHHTYSPIHMSGHGYAYPQNTYPMQHQMQHQHQQSISSQVSPPHQAHAMIPSELPISTVATPELPGTSQPARPEELGACNPSNTVPVIPTITVAAAVDESPTAGLGAARDPPALDFGRADAEPSTARSMLPECSDSGQSSCSDANRSFSFGIGEEIEYRPLKH</sequence>
<name>A0ABR4MNE7_9PEZI</name>
<feature type="region of interest" description="Disordered" evidence="1">
    <location>
        <begin position="461"/>
        <end position="487"/>
    </location>
</feature>
<feature type="chain" id="PRO_5046503177" description="Extracellular serine-rich protein" evidence="3">
    <location>
        <begin position="20"/>
        <end position="506"/>
    </location>
</feature>
<feature type="region of interest" description="Disordered" evidence="1">
    <location>
        <begin position="176"/>
        <end position="219"/>
    </location>
</feature>
<gene>
    <name evidence="4" type="ORF">HOO65_020354</name>
</gene>
<evidence type="ECO:0000256" key="2">
    <source>
        <dbReference type="SAM" id="Phobius"/>
    </source>
</evidence>
<keyword evidence="2" id="KW-0472">Membrane</keyword>
<dbReference type="SUPFAM" id="SSF49503">
    <property type="entry name" value="Cupredoxins"/>
    <property type="match status" value="1"/>
</dbReference>
<protein>
    <recommendedName>
        <fullName evidence="6">Extracellular serine-rich protein</fullName>
    </recommendedName>
</protein>
<keyword evidence="2" id="KW-1133">Transmembrane helix</keyword>
<feature type="signal peptide" evidence="3">
    <location>
        <begin position="1"/>
        <end position="19"/>
    </location>
</feature>
<dbReference type="Gene3D" id="2.60.40.420">
    <property type="entry name" value="Cupredoxins - blue copper proteins"/>
    <property type="match status" value="1"/>
</dbReference>
<dbReference type="InterPro" id="IPR052953">
    <property type="entry name" value="Ser-rich/MCO-related"/>
</dbReference>
<dbReference type="InterPro" id="IPR008972">
    <property type="entry name" value="Cupredoxin"/>
</dbReference>
<feature type="transmembrane region" description="Helical" evidence="2">
    <location>
        <begin position="223"/>
        <end position="248"/>
    </location>
</feature>
<keyword evidence="5" id="KW-1185">Reference proteome</keyword>
<dbReference type="RefSeq" id="XP_070860992.1">
    <property type="nucleotide sequence ID" value="XM_071006604.1"/>
</dbReference>
<keyword evidence="3" id="KW-0732">Signal</keyword>